<evidence type="ECO:0000259" key="4">
    <source>
        <dbReference type="SMART" id="SM00967"/>
    </source>
</evidence>
<dbReference type="InterPro" id="IPR001537">
    <property type="entry name" value="SpoU_MeTrfase"/>
</dbReference>
<comment type="similarity">
    <text evidence="1">Belongs to the class IV-like SAM-binding methyltransferase superfamily. RNA methyltransferase TrmH family.</text>
</comment>
<dbReference type="InterPro" id="IPR029064">
    <property type="entry name" value="Ribosomal_eL30-like_sf"/>
</dbReference>
<evidence type="ECO:0000256" key="1">
    <source>
        <dbReference type="ARBA" id="ARBA00007228"/>
    </source>
</evidence>
<keyword evidence="3" id="KW-0808">Transferase</keyword>
<keyword evidence="6" id="KW-1185">Reference proteome</keyword>
<dbReference type="STRING" id="1236971.JCM9152_1545"/>
<dbReference type="PANTHER" id="PTHR43191:SF2">
    <property type="entry name" value="RRNA METHYLTRANSFERASE 3, MITOCHONDRIAL"/>
    <property type="match status" value="1"/>
</dbReference>
<dbReference type="GO" id="GO:0005737">
    <property type="term" value="C:cytoplasm"/>
    <property type="evidence" value="ECO:0007669"/>
    <property type="project" value="UniProtKB-ARBA"/>
</dbReference>
<dbReference type="GO" id="GO:0032259">
    <property type="term" value="P:methylation"/>
    <property type="evidence" value="ECO:0007669"/>
    <property type="project" value="UniProtKB-KW"/>
</dbReference>
<dbReference type="SUPFAM" id="SSF55315">
    <property type="entry name" value="L30e-like"/>
    <property type="match status" value="1"/>
</dbReference>
<comment type="caution">
    <text evidence="5">The sequence shown here is derived from an EMBL/GenBank/DDBJ whole genome shotgun (WGS) entry which is preliminary data.</text>
</comment>
<protein>
    <submittedName>
        <fullName evidence="5">rRNA methylase</fullName>
    </submittedName>
</protein>
<dbReference type="OrthoDB" id="9794400at2"/>
<organism evidence="5 6">
    <name type="scientific">Halalkalibacter hemicellulosilyticusJCM 9152</name>
    <dbReference type="NCBI Taxonomy" id="1236971"/>
    <lineage>
        <taxon>Bacteria</taxon>
        <taxon>Bacillati</taxon>
        <taxon>Bacillota</taxon>
        <taxon>Bacilli</taxon>
        <taxon>Bacillales</taxon>
        <taxon>Bacillaceae</taxon>
        <taxon>Halalkalibacter</taxon>
    </lineage>
</organism>
<dbReference type="PANTHER" id="PTHR43191">
    <property type="entry name" value="RRNA METHYLTRANSFERASE 3"/>
    <property type="match status" value="1"/>
</dbReference>
<evidence type="ECO:0000313" key="5">
    <source>
        <dbReference type="EMBL" id="GAE30148.1"/>
    </source>
</evidence>
<dbReference type="Gene3D" id="3.40.1280.10">
    <property type="match status" value="1"/>
</dbReference>
<dbReference type="InterPro" id="IPR051259">
    <property type="entry name" value="rRNA_Methyltransferase"/>
</dbReference>
<dbReference type="CDD" id="cd18095">
    <property type="entry name" value="SpoU-like_rRNA-MTase"/>
    <property type="match status" value="1"/>
</dbReference>
<feature type="domain" description="RNA 2-O ribose methyltransferase substrate binding" evidence="4">
    <location>
        <begin position="31"/>
        <end position="100"/>
    </location>
</feature>
<gene>
    <name evidence="5" type="ORF">JCM9152_1545</name>
</gene>
<dbReference type="Pfam" id="PF22435">
    <property type="entry name" value="MRM3-like_sub_bind"/>
    <property type="match status" value="1"/>
</dbReference>
<evidence type="ECO:0000313" key="6">
    <source>
        <dbReference type="Proteomes" id="UP000018895"/>
    </source>
</evidence>
<evidence type="ECO:0000256" key="3">
    <source>
        <dbReference type="ARBA" id="ARBA00022679"/>
    </source>
</evidence>
<dbReference type="InterPro" id="IPR013123">
    <property type="entry name" value="SpoU_subst-bd"/>
</dbReference>
<dbReference type="Gene3D" id="3.30.1330.30">
    <property type="match status" value="1"/>
</dbReference>
<dbReference type="GO" id="GO:0003723">
    <property type="term" value="F:RNA binding"/>
    <property type="evidence" value="ECO:0007669"/>
    <property type="project" value="InterPro"/>
</dbReference>
<reference evidence="5" key="1">
    <citation type="journal article" date="2014" name="Genome Announc.">
        <title>Draft Genome Sequences of Three Alkaliphilic Bacillus Strains, Bacillus wakoensis JCM 9140T, Bacillus akibai JCM 9157T, and Bacillus hemicellulosilyticus JCM 9152T.</title>
        <authorList>
            <person name="Yuki M."/>
            <person name="Oshima K."/>
            <person name="Suda W."/>
            <person name="Oshida Y."/>
            <person name="Kitamura K."/>
            <person name="Iida T."/>
            <person name="Hattori M."/>
            <person name="Ohkuma M."/>
        </authorList>
    </citation>
    <scope>NUCLEOTIDE SEQUENCE [LARGE SCALE GENOMIC DNA]</scope>
    <source>
        <strain evidence="5">JCM 9152</strain>
    </source>
</reference>
<dbReference type="SMART" id="SM00967">
    <property type="entry name" value="SpoU_sub_bind"/>
    <property type="match status" value="1"/>
</dbReference>
<dbReference type="SUPFAM" id="SSF75217">
    <property type="entry name" value="alpha/beta knot"/>
    <property type="match status" value="1"/>
</dbReference>
<keyword evidence="2 5" id="KW-0489">Methyltransferase</keyword>
<name>W4QEQ1_9BACI</name>
<dbReference type="InterPro" id="IPR029026">
    <property type="entry name" value="tRNA_m1G_MTases_N"/>
</dbReference>
<dbReference type="Pfam" id="PF00588">
    <property type="entry name" value="SpoU_methylase"/>
    <property type="match status" value="1"/>
</dbReference>
<evidence type="ECO:0000256" key="2">
    <source>
        <dbReference type="ARBA" id="ARBA00022603"/>
    </source>
</evidence>
<dbReference type="InterPro" id="IPR029028">
    <property type="entry name" value="Alpha/beta_knot_MTases"/>
</dbReference>
<dbReference type="Proteomes" id="UP000018895">
    <property type="component" value="Unassembled WGS sequence"/>
</dbReference>
<dbReference type="GO" id="GO:0006396">
    <property type="term" value="P:RNA processing"/>
    <property type="evidence" value="ECO:0007669"/>
    <property type="project" value="InterPro"/>
</dbReference>
<dbReference type="GO" id="GO:0008173">
    <property type="term" value="F:RNA methyltransferase activity"/>
    <property type="evidence" value="ECO:0007669"/>
    <property type="project" value="InterPro"/>
</dbReference>
<proteinExistence type="inferred from homology"/>
<accession>W4QEQ1</accession>
<sequence>MKRIDSVKNERIKQWKKLHSRKGREKANQFLIEGFHLIEEALKSNVVVQHILLEEGREWPAEWKMDDAERIEVHITVLKELSDTMTPQGVIAICELPNDGEIDNRNGCFLLVDRIQDPGNLGTIIRTADAAGMTGVILGEGCVDPFNSKVLRSSQGSLFHLPIYHGPLTEWVRAFKEVKVPILGTALQNASSYTAIEPLESFALIVGNEGEGVDQDLLKQTNQNVYIPIYGKAESLNVAIATGILLYHLRR</sequence>
<dbReference type="InterPro" id="IPR053888">
    <property type="entry name" value="MRM3-like_sub_bind"/>
</dbReference>
<dbReference type="EMBL" id="BAUU01000009">
    <property type="protein sequence ID" value="GAE30148.1"/>
    <property type="molecule type" value="Genomic_DNA"/>
</dbReference>
<dbReference type="AlphaFoldDB" id="W4QEQ1"/>
<dbReference type="RefSeq" id="WP_035342545.1">
    <property type="nucleotide sequence ID" value="NZ_BAUU01000009.1"/>
</dbReference>